<dbReference type="InterPro" id="IPR017850">
    <property type="entry name" value="Alkaline_phosphatase_core_sf"/>
</dbReference>
<dbReference type="EMBL" id="BMOC01000004">
    <property type="protein sequence ID" value="GGJ01961.1"/>
    <property type="molecule type" value="Genomic_DNA"/>
</dbReference>
<comment type="caution">
    <text evidence="1">The sequence shown here is derived from an EMBL/GenBank/DDBJ whole genome shotgun (WGS) entry which is preliminary data.</text>
</comment>
<evidence type="ECO:0008006" key="3">
    <source>
        <dbReference type="Google" id="ProtNLM"/>
    </source>
</evidence>
<dbReference type="Proteomes" id="UP000653099">
    <property type="component" value="Unassembled WGS sequence"/>
</dbReference>
<organism evidence="1 2">
    <name type="scientific">Halobellus salinus</name>
    <dbReference type="NCBI Taxonomy" id="931585"/>
    <lineage>
        <taxon>Archaea</taxon>
        <taxon>Methanobacteriati</taxon>
        <taxon>Methanobacteriota</taxon>
        <taxon>Stenosarchaea group</taxon>
        <taxon>Halobacteria</taxon>
        <taxon>Halobacteriales</taxon>
        <taxon>Haloferacaceae</taxon>
        <taxon>Halobellus</taxon>
    </lineage>
</organism>
<reference evidence="1" key="1">
    <citation type="journal article" date="2014" name="Int. J. Syst. Evol. Microbiol.">
        <title>Complete genome sequence of Corynebacterium casei LMG S-19264T (=DSM 44701T), isolated from a smear-ripened cheese.</title>
        <authorList>
            <consortium name="US DOE Joint Genome Institute (JGI-PGF)"/>
            <person name="Walter F."/>
            <person name="Albersmeier A."/>
            <person name="Kalinowski J."/>
            <person name="Ruckert C."/>
        </authorList>
    </citation>
    <scope>NUCLEOTIDE SEQUENCE</scope>
    <source>
        <strain evidence="1">JCM 14359</strain>
    </source>
</reference>
<accession>A0A830EG62</accession>
<dbReference type="Gene3D" id="3.40.720.10">
    <property type="entry name" value="Alkaline Phosphatase, subunit A"/>
    <property type="match status" value="1"/>
</dbReference>
<dbReference type="SUPFAM" id="SSF53649">
    <property type="entry name" value="Alkaline phosphatase-like"/>
    <property type="match status" value="1"/>
</dbReference>
<name>A0A830EG62_9EURY</name>
<gene>
    <name evidence="1" type="ORF">GCM10008995_09680</name>
</gene>
<protein>
    <recommendedName>
        <fullName evidence="3">Sulfatase N-terminal domain-containing protein</fullName>
    </recommendedName>
</protein>
<evidence type="ECO:0000313" key="1">
    <source>
        <dbReference type="EMBL" id="GGJ01961.1"/>
    </source>
</evidence>
<proteinExistence type="predicted"/>
<evidence type="ECO:0000313" key="2">
    <source>
        <dbReference type="Proteomes" id="UP000653099"/>
    </source>
</evidence>
<reference evidence="1" key="2">
    <citation type="submission" date="2020-09" db="EMBL/GenBank/DDBJ databases">
        <authorList>
            <person name="Sun Q."/>
            <person name="Ohkuma M."/>
        </authorList>
    </citation>
    <scope>NUCLEOTIDE SEQUENCE</scope>
    <source>
        <strain evidence="1">JCM 14359</strain>
    </source>
</reference>
<keyword evidence="2" id="KW-1185">Reference proteome</keyword>
<dbReference type="AlphaFoldDB" id="A0A830EG62"/>
<sequence>MRYLTSHQRIFISERATKDMNWQLKRFIEVMSEEGLLTGLRKSYQYVKLDVFKMNRALRYEVPDMFYRPLFERKYGTGIDVLDRDWDNLIVLDAYRYDYFKRHSRFEGELFRELTKGNWSLEWVLGNFRGRDLTDTVCVSGNVFYERLEPDTLFLLKSLGRDPQEITQTALRMNEKYPNKRLIVHYMTPHTPHRGQIAKDLAGPDEEFADIFQLYLNGDISKEKMRQSYVENVNIAESYVESLLEELEGKTVLTSDHGENLGEVQFGLPRVNHGHETVECRFVPWLQLPSGERKEIKKEESKGFDYSDDGVMRERLEALGYM</sequence>